<dbReference type="Proteomes" id="UP000053593">
    <property type="component" value="Unassembled WGS sequence"/>
</dbReference>
<dbReference type="AlphaFoldDB" id="A0A0D0BYS7"/>
<reference evidence="1 2" key="1">
    <citation type="submission" date="2014-04" db="EMBL/GenBank/DDBJ databases">
        <title>Evolutionary Origins and Diversification of the Mycorrhizal Mutualists.</title>
        <authorList>
            <consortium name="DOE Joint Genome Institute"/>
            <consortium name="Mycorrhizal Genomics Consortium"/>
            <person name="Kohler A."/>
            <person name="Kuo A."/>
            <person name="Nagy L.G."/>
            <person name="Floudas D."/>
            <person name="Copeland A."/>
            <person name="Barry K.W."/>
            <person name="Cichocki N."/>
            <person name="Veneault-Fourrey C."/>
            <person name="LaButti K."/>
            <person name="Lindquist E.A."/>
            <person name="Lipzen A."/>
            <person name="Lundell T."/>
            <person name="Morin E."/>
            <person name="Murat C."/>
            <person name="Riley R."/>
            <person name="Ohm R."/>
            <person name="Sun H."/>
            <person name="Tunlid A."/>
            <person name="Henrissat B."/>
            <person name="Grigoriev I.V."/>
            <person name="Hibbett D.S."/>
            <person name="Martin F."/>
        </authorList>
    </citation>
    <scope>NUCLEOTIDE SEQUENCE [LARGE SCALE GENOMIC DNA]</scope>
    <source>
        <strain evidence="1 2">FD-317 M1</strain>
    </source>
</reference>
<sequence length="214" mass="24630">MLFRWSTRSVWDLLPPFPGKWILLTTVQYQKGRRRSFDAEDLSVSFSYLLLVVVAPVKFLIYVDDSITHTHAQKANTQYLFLTIILGNAHSAAELSDEIITRFETSISQADTAIFFAGDELEMLWSSKLILVFGLLHRIPIPLGGNLKEGRSRRKRNFSNDTRRSVPNADLRLRSRMIPDFEEIVSPTRYYGRNEEIIANYLDGHSSIMKCEND</sequence>
<gene>
    <name evidence="1" type="ORF">GYMLUDRAFT_59337</name>
</gene>
<name>A0A0D0BYS7_9AGAR</name>
<proteinExistence type="predicted"/>
<protein>
    <submittedName>
        <fullName evidence="1">Uncharacterized protein</fullName>
    </submittedName>
</protein>
<organism evidence="1 2">
    <name type="scientific">Collybiopsis luxurians FD-317 M1</name>
    <dbReference type="NCBI Taxonomy" id="944289"/>
    <lineage>
        <taxon>Eukaryota</taxon>
        <taxon>Fungi</taxon>
        <taxon>Dikarya</taxon>
        <taxon>Basidiomycota</taxon>
        <taxon>Agaricomycotina</taxon>
        <taxon>Agaricomycetes</taxon>
        <taxon>Agaricomycetidae</taxon>
        <taxon>Agaricales</taxon>
        <taxon>Marasmiineae</taxon>
        <taxon>Omphalotaceae</taxon>
        <taxon>Collybiopsis</taxon>
        <taxon>Collybiopsis luxurians</taxon>
    </lineage>
</organism>
<evidence type="ECO:0000313" key="2">
    <source>
        <dbReference type="Proteomes" id="UP000053593"/>
    </source>
</evidence>
<accession>A0A0D0BYS7</accession>
<keyword evidence="2" id="KW-1185">Reference proteome</keyword>
<dbReference type="EMBL" id="KN834773">
    <property type="protein sequence ID" value="KIK60981.1"/>
    <property type="molecule type" value="Genomic_DNA"/>
</dbReference>
<dbReference type="HOGENOM" id="CLU_1289035_0_0_1"/>
<evidence type="ECO:0000313" key="1">
    <source>
        <dbReference type="EMBL" id="KIK60981.1"/>
    </source>
</evidence>